<dbReference type="Proteomes" id="UP000532440">
    <property type="component" value="Unassembled WGS sequence"/>
</dbReference>
<evidence type="ECO:0000313" key="2">
    <source>
        <dbReference type="Proteomes" id="UP000532440"/>
    </source>
</evidence>
<reference evidence="1 2" key="1">
    <citation type="submission" date="2020-08" db="EMBL/GenBank/DDBJ databases">
        <title>Genomic Encyclopedia of Type Strains, Phase IV (KMG-IV): sequencing the most valuable type-strain genomes for metagenomic binning, comparative biology and taxonomic classification.</title>
        <authorList>
            <person name="Goeker M."/>
        </authorList>
    </citation>
    <scope>NUCLEOTIDE SEQUENCE [LARGE SCALE GENOMIC DNA]</scope>
    <source>
        <strain evidence="1 2">DSM 29781</strain>
    </source>
</reference>
<sequence>MSKVLAGLADRIAHGCAPVHDTGHAIECQTDRCRNDDVAARKS</sequence>
<accession>A0A7W8M8V3</accession>
<protein>
    <submittedName>
        <fullName evidence="1">Uncharacterized protein</fullName>
    </submittedName>
</protein>
<dbReference type="RefSeq" id="WP_281381554.1">
    <property type="nucleotide sequence ID" value="NZ_BAABEW010000001.1"/>
</dbReference>
<gene>
    <name evidence="1" type="ORF">HNQ70_001685</name>
</gene>
<name>A0A7W8M8V3_9BURK</name>
<keyword evidence="2" id="KW-1185">Reference proteome</keyword>
<evidence type="ECO:0000313" key="1">
    <source>
        <dbReference type="EMBL" id="MBB5271675.1"/>
    </source>
</evidence>
<comment type="caution">
    <text evidence="1">The sequence shown here is derived from an EMBL/GenBank/DDBJ whole genome shotgun (WGS) entry which is preliminary data.</text>
</comment>
<dbReference type="EMBL" id="JACHGB010000003">
    <property type="protein sequence ID" value="MBB5271675.1"/>
    <property type="molecule type" value="Genomic_DNA"/>
</dbReference>
<organism evidence="1 2">
    <name type="scientific">Quisquiliibacterium transsilvanicum</name>
    <dbReference type="NCBI Taxonomy" id="1549638"/>
    <lineage>
        <taxon>Bacteria</taxon>
        <taxon>Pseudomonadati</taxon>
        <taxon>Pseudomonadota</taxon>
        <taxon>Betaproteobacteria</taxon>
        <taxon>Burkholderiales</taxon>
        <taxon>Burkholderiaceae</taxon>
        <taxon>Quisquiliibacterium</taxon>
    </lineage>
</organism>
<dbReference type="AlphaFoldDB" id="A0A7W8M8V3"/>
<proteinExistence type="predicted"/>